<dbReference type="eggNOG" id="COG0864">
    <property type="taxonomic scope" value="Bacteria"/>
</dbReference>
<protein>
    <submittedName>
        <fullName evidence="1">Putative transcriptional regulator, CopG family</fullName>
    </submittedName>
</protein>
<dbReference type="AlphaFoldDB" id="B1I3D1"/>
<dbReference type="OrthoDB" id="4740807at2"/>
<reference evidence="1 2" key="2">
    <citation type="journal article" date="2008" name="Science">
        <title>Environmental genomics reveals a single-species ecosystem deep within Earth.</title>
        <authorList>
            <person name="Chivian D."/>
            <person name="Brodie E.L."/>
            <person name="Alm E.J."/>
            <person name="Culley D.E."/>
            <person name="Dehal P.S."/>
            <person name="Desantis T.Z."/>
            <person name="Gihring T.M."/>
            <person name="Lapidus A."/>
            <person name="Lin L.H."/>
            <person name="Lowry S.R."/>
            <person name="Moser D.P."/>
            <person name="Richardson P.M."/>
            <person name="Southam G."/>
            <person name="Wanger G."/>
            <person name="Pratt L.M."/>
            <person name="Andersen G.L."/>
            <person name="Hazen T.C."/>
            <person name="Brockman F.J."/>
            <person name="Arkin A.P."/>
            <person name="Onstott T.C."/>
        </authorList>
    </citation>
    <scope>NUCLEOTIDE SEQUENCE [LARGE SCALE GENOMIC DNA]</scope>
    <source>
        <strain evidence="1 2">MP104C</strain>
    </source>
</reference>
<proteinExistence type="predicted"/>
<evidence type="ECO:0000313" key="2">
    <source>
        <dbReference type="Proteomes" id="UP000008544"/>
    </source>
</evidence>
<organism evidence="1 2">
    <name type="scientific">Desulforudis audaxviator (strain MP104C)</name>
    <dbReference type="NCBI Taxonomy" id="477974"/>
    <lineage>
        <taxon>Bacteria</taxon>
        <taxon>Bacillati</taxon>
        <taxon>Bacillota</taxon>
        <taxon>Clostridia</taxon>
        <taxon>Thermoanaerobacterales</taxon>
        <taxon>Candidatus Desulforudaceae</taxon>
        <taxon>Candidatus Desulforudis</taxon>
    </lineage>
</organism>
<dbReference type="Proteomes" id="UP000008544">
    <property type="component" value="Chromosome"/>
</dbReference>
<dbReference type="STRING" id="477974.Daud_0984"/>
<dbReference type="KEGG" id="dau:Daud_0984"/>
<name>B1I3D1_DESAP</name>
<reference evidence="2" key="1">
    <citation type="submission" date="2007-10" db="EMBL/GenBank/DDBJ databases">
        <title>Complete sequence of chromosome of Desulforudis audaxviator MP104C.</title>
        <authorList>
            <person name="Copeland A."/>
            <person name="Lucas S."/>
            <person name="Lapidus A."/>
            <person name="Barry K."/>
            <person name="Glavina del Rio T."/>
            <person name="Dalin E."/>
            <person name="Tice H."/>
            <person name="Bruce D."/>
            <person name="Pitluck S."/>
            <person name="Lowry S.R."/>
            <person name="Larimer F."/>
            <person name="Land M.L."/>
            <person name="Hauser L."/>
            <person name="Kyrpides N."/>
            <person name="Ivanova N.N."/>
            <person name="Richardson P."/>
        </authorList>
    </citation>
    <scope>NUCLEOTIDE SEQUENCE [LARGE SCALE GENOMIC DNA]</scope>
    <source>
        <strain evidence="2">MP104C</strain>
    </source>
</reference>
<dbReference type="RefSeq" id="WP_012302082.1">
    <property type="nucleotide sequence ID" value="NC_010424.1"/>
</dbReference>
<dbReference type="HOGENOM" id="CLU_2552004_0_0_9"/>
<sequence length="81" mass="9420">MRTTIEIPDDKRAKLLAIAARRGFRGYSQIVNEALDLYLAKYAHARDTDIKEILSLAGTLEDTEAREVENKIRKVWERWES</sequence>
<gene>
    <name evidence="1" type="ordered locus">Daud_0984</name>
</gene>
<keyword evidence="2" id="KW-1185">Reference proteome</keyword>
<accession>B1I3D1</accession>
<dbReference type="EMBL" id="CP000860">
    <property type="protein sequence ID" value="ACA59496.1"/>
    <property type="molecule type" value="Genomic_DNA"/>
</dbReference>
<evidence type="ECO:0000313" key="1">
    <source>
        <dbReference type="EMBL" id="ACA59496.1"/>
    </source>
</evidence>